<evidence type="ECO:0000256" key="4">
    <source>
        <dbReference type="RuleBase" id="RU003744"/>
    </source>
</evidence>
<reference evidence="7" key="1">
    <citation type="journal article" date="2020" name="Appl. Environ. Microbiol.">
        <title>Medium-Chain Fatty Acid Synthesis by 'Candidatus Weimeria bifida' gen. nov., sp. nov., and 'Candidatus Pseudoramibacter fermentans' sp. nov.</title>
        <authorList>
            <person name="Scarborough M.J."/>
            <person name="Myers K.S."/>
            <person name="Donohue T.J."/>
            <person name="Noguera D.R."/>
        </authorList>
    </citation>
    <scope>NUCLEOTIDE SEQUENCE</scope>
    <source>
        <strain evidence="7">LCO1.1</strain>
    </source>
</reference>
<dbReference type="Proteomes" id="UP000460257">
    <property type="component" value="Unassembled WGS sequence"/>
</dbReference>
<evidence type="ECO:0000256" key="3">
    <source>
        <dbReference type="ARBA" id="ARBA00022729"/>
    </source>
</evidence>
<evidence type="ECO:0000256" key="2">
    <source>
        <dbReference type="ARBA" id="ARBA00010333"/>
    </source>
</evidence>
<dbReference type="InterPro" id="IPR018313">
    <property type="entry name" value="SBP_3_CS"/>
</dbReference>
<feature type="chain" id="PRO_5039127040" evidence="5">
    <location>
        <begin position="20"/>
        <end position="262"/>
    </location>
</feature>
<dbReference type="PANTHER" id="PTHR35936:SF19">
    <property type="entry name" value="AMINO-ACID-BINDING PROTEIN YXEM-RELATED"/>
    <property type="match status" value="1"/>
</dbReference>
<gene>
    <name evidence="7" type="ORF">FRC54_07475</name>
</gene>
<evidence type="ECO:0000256" key="1">
    <source>
        <dbReference type="ARBA" id="ARBA00004196"/>
    </source>
</evidence>
<name>A0A6N7IZK8_9FIRM</name>
<comment type="similarity">
    <text evidence="2 4">Belongs to the bacterial solute-binding protein 3 family.</text>
</comment>
<dbReference type="EMBL" id="VOGC01000006">
    <property type="protein sequence ID" value="MQN01744.1"/>
    <property type="molecule type" value="Genomic_DNA"/>
</dbReference>
<dbReference type="Gene3D" id="3.40.190.10">
    <property type="entry name" value="Periplasmic binding protein-like II"/>
    <property type="match status" value="2"/>
</dbReference>
<dbReference type="SUPFAM" id="SSF53850">
    <property type="entry name" value="Periplasmic binding protein-like II"/>
    <property type="match status" value="1"/>
</dbReference>
<evidence type="ECO:0000259" key="6">
    <source>
        <dbReference type="SMART" id="SM00062"/>
    </source>
</evidence>
<dbReference type="AlphaFoldDB" id="A0A6N7IZK8"/>
<dbReference type="InterPro" id="IPR001638">
    <property type="entry name" value="Solute-binding_3/MltF_N"/>
</dbReference>
<feature type="domain" description="Solute-binding protein family 3/N-terminal" evidence="6">
    <location>
        <begin position="37"/>
        <end position="258"/>
    </location>
</feature>
<comment type="caution">
    <text evidence="7">The sequence shown here is derived from an EMBL/GenBank/DDBJ whole genome shotgun (WGS) entry which is preliminary data.</text>
</comment>
<dbReference type="GO" id="GO:0030313">
    <property type="term" value="C:cell envelope"/>
    <property type="evidence" value="ECO:0007669"/>
    <property type="project" value="UniProtKB-SubCell"/>
</dbReference>
<keyword evidence="8" id="KW-1185">Reference proteome</keyword>
<dbReference type="PROSITE" id="PS01039">
    <property type="entry name" value="SBP_BACTERIAL_3"/>
    <property type="match status" value="1"/>
</dbReference>
<evidence type="ECO:0000313" key="7">
    <source>
        <dbReference type="EMBL" id="MQN01744.1"/>
    </source>
</evidence>
<organism evidence="7 8">
    <name type="scientific">Candidatus Weimeria bifida</name>
    <dbReference type="NCBI Taxonomy" id="2599074"/>
    <lineage>
        <taxon>Bacteria</taxon>
        <taxon>Bacillati</taxon>
        <taxon>Bacillota</taxon>
        <taxon>Clostridia</taxon>
        <taxon>Lachnospirales</taxon>
        <taxon>Lachnospiraceae</taxon>
        <taxon>Candidatus Weimeria</taxon>
    </lineage>
</organism>
<dbReference type="PANTHER" id="PTHR35936">
    <property type="entry name" value="MEMBRANE-BOUND LYTIC MUREIN TRANSGLYCOSYLASE F"/>
    <property type="match status" value="1"/>
</dbReference>
<keyword evidence="3 5" id="KW-0732">Signal</keyword>
<proteinExistence type="inferred from homology"/>
<dbReference type="SMART" id="SM00062">
    <property type="entry name" value="PBPb"/>
    <property type="match status" value="1"/>
</dbReference>
<sequence length="262" mass="28497">MKKKLLAFVLCAATTLLCACGSGTGADHLAKIKSAGKISVGLEGDWQPFSYHDKNDKLVGYDVEVAQNIAKRLGVKAEIHEAAWDGLFAGMDSGRYDMVVNGVDITKERQQKYDFTDPYAYDHTVLIVKKGNTDIKSFKDLKGKTTANSIGSTYQEIGEKYGATVKGVETLADTLRMVANKQVDASINASTAFGDYMKTNPSAPLEVAATAKEATEYGIPLEKGQNNDTLRSAINKALKEMRSDGTLKKLSIKYFGSDFTHE</sequence>
<comment type="subcellular location">
    <subcellularLocation>
        <location evidence="1">Cell envelope</location>
    </subcellularLocation>
</comment>
<evidence type="ECO:0000313" key="8">
    <source>
        <dbReference type="Proteomes" id="UP000460257"/>
    </source>
</evidence>
<evidence type="ECO:0000256" key="5">
    <source>
        <dbReference type="SAM" id="SignalP"/>
    </source>
</evidence>
<protein>
    <submittedName>
        <fullName evidence="7">Transporter substrate-binding domain-containing protein</fullName>
    </submittedName>
</protein>
<accession>A0A6N7IZK8</accession>
<dbReference type="Pfam" id="PF00497">
    <property type="entry name" value="SBP_bac_3"/>
    <property type="match status" value="1"/>
</dbReference>
<feature type="signal peptide" evidence="5">
    <location>
        <begin position="1"/>
        <end position="19"/>
    </location>
</feature>
<dbReference type="PROSITE" id="PS51257">
    <property type="entry name" value="PROKAR_LIPOPROTEIN"/>
    <property type="match status" value="1"/>
</dbReference>